<dbReference type="GO" id="GO:0006488">
    <property type="term" value="P:dolichol-linked oligosaccharide biosynthetic process"/>
    <property type="evidence" value="ECO:0007669"/>
    <property type="project" value="InterPro"/>
</dbReference>
<sequence length="186" mass="21013">MDTVSHFQEQNAPKPHQDRPHLHRKRVLITLAGGGFLWEAQALIKGMGNDYDYYFVTTPDAMDKVGVVDIPEGPVHIIAKPTTMNEKSSLKKVKNTLRSFRDVCRVLRKVDLFAVICVGSSIAVPLCFWAKCFRKRAIFVETITRISKPSLTGKIISTLKLCDRFYVQWPEGVRLYKGAIYAGTVL</sequence>
<dbReference type="Pfam" id="PF08660">
    <property type="entry name" value="Alg14"/>
    <property type="match status" value="1"/>
</dbReference>
<feature type="transmembrane region" description="Helical" evidence="7">
    <location>
        <begin position="112"/>
        <end position="130"/>
    </location>
</feature>
<evidence type="ECO:0000256" key="5">
    <source>
        <dbReference type="ARBA" id="ARBA00023136"/>
    </source>
</evidence>
<gene>
    <name evidence="8" type="ORF">LLDJECOC_00004</name>
</gene>
<keyword evidence="3" id="KW-0256">Endoplasmic reticulum</keyword>
<keyword evidence="2 7" id="KW-0812">Transmembrane</keyword>
<dbReference type="Gene3D" id="3.40.50.2000">
    <property type="entry name" value="Glycogen Phosphorylase B"/>
    <property type="match status" value="1"/>
</dbReference>
<dbReference type="InterPro" id="IPR013969">
    <property type="entry name" value="Oligosacch_biosynth_Alg14"/>
</dbReference>
<keyword evidence="5 7" id="KW-0472">Membrane</keyword>
<protein>
    <recommendedName>
        <fullName evidence="9">Oligosaccharide biosynthesis protein Alg14 like protein</fullName>
    </recommendedName>
</protein>
<evidence type="ECO:0008006" key="9">
    <source>
        <dbReference type="Google" id="ProtNLM"/>
    </source>
</evidence>
<feature type="region of interest" description="Disordered" evidence="6">
    <location>
        <begin position="1"/>
        <end position="20"/>
    </location>
</feature>
<reference evidence="8" key="1">
    <citation type="submission" date="2020-06" db="EMBL/GenBank/DDBJ databases">
        <title>Unique genomic features of the anaerobic methanotrophic archaea.</title>
        <authorList>
            <person name="Chadwick G.L."/>
            <person name="Skennerton C.T."/>
            <person name="Laso-Perez R."/>
            <person name="Leu A.O."/>
            <person name="Speth D.R."/>
            <person name="Yu H."/>
            <person name="Morgan-Lang C."/>
            <person name="Hatzenpichler R."/>
            <person name="Goudeau D."/>
            <person name="Malmstrom R."/>
            <person name="Brazelton W.J."/>
            <person name="Woyke T."/>
            <person name="Hallam S.J."/>
            <person name="Tyson G.W."/>
            <person name="Wegener G."/>
            <person name="Boetius A."/>
            <person name="Orphan V."/>
        </authorList>
    </citation>
    <scope>NUCLEOTIDE SEQUENCE</scope>
</reference>
<dbReference type="EMBL" id="MT631226">
    <property type="protein sequence ID" value="QNO46843.1"/>
    <property type="molecule type" value="Genomic_DNA"/>
</dbReference>
<evidence type="ECO:0000256" key="3">
    <source>
        <dbReference type="ARBA" id="ARBA00022824"/>
    </source>
</evidence>
<name>A0A7G9YFQ9_9EURY</name>
<feature type="compositionally biased region" description="Polar residues" evidence="6">
    <location>
        <begin position="1"/>
        <end position="11"/>
    </location>
</feature>
<evidence type="ECO:0000256" key="6">
    <source>
        <dbReference type="SAM" id="MobiDB-lite"/>
    </source>
</evidence>
<dbReference type="AlphaFoldDB" id="A0A7G9YFQ9"/>
<evidence type="ECO:0000256" key="7">
    <source>
        <dbReference type="SAM" id="Phobius"/>
    </source>
</evidence>
<proteinExistence type="predicted"/>
<dbReference type="SUPFAM" id="SSF53756">
    <property type="entry name" value="UDP-Glycosyltransferase/glycogen phosphorylase"/>
    <property type="match status" value="1"/>
</dbReference>
<keyword evidence="4 7" id="KW-1133">Transmembrane helix</keyword>
<evidence type="ECO:0000256" key="4">
    <source>
        <dbReference type="ARBA" id="ARBA00022989"/>
    </source>
</evidence>
<organism evidence="8">
    <name type="scientific">Candidatus Methanogaster sp. ANME-2c ERB4</name>
    <dbReference type="NCBI Taxonomy" id="2759911"/>
    <lineage>
        <taxon>Archaea</taxon>
        <taxon>Methanobacteriati</taxon>
        <taxon>Methanobacteriota</taxon>
        <taxon>Stenosarchaea group</taxon>
        <taxon>Methanomicrobia</taxon>
        <taxon>Methanosarcinales</taxon>
        <taxon>ANME-2 cluster</taxon>
        <taxon>Candidatus Methanogasteraceae</taxon>
        <taxon>Candidatus Methanogaster</taxon>
    </lineage>
</organism>
<feature type="transmembrane region" description="Helical" evidence="7">
    <location>
        <begin position="27"/>
        <end position="44"/>
    </location>
</feature>
<evidence type="ECO:0000256" key="1">
    <source>
        <dbReference type="ARBA" id="ARBA00004389"/>
    </source>
</evidence>
<accession>A0A7G9YFQ9</accession>
<comment type="subcellular location">
    <subcellularLocation>
        <location evidence="1">Endoplasmic reticulum membrane</location>
        <topology evidence="1">Single-pass membrane protein</topology>
    </subcellularLocation>
</comment>
<evidence type="ECO:0000256" key="2">
    <source>
        <dbReference type="ARBA" id="ARBA00022692"/>
    </source>
</evidence>
<dbReference type="PANTHER" id="PTHR12154:SF4">
    <property type="entry name" value="UDP-N-ACETYLGLUCOSAMINE TRANSFERASE SUBUNIT ALG14 HOMOLOG"/>
    <property type="match status" value="1"/>
</dbReference>
<dbReference type="PANTHER" id="PTHR12154">
    <property type="entry name" value="GLYCOSYL TRANSFERASE-RELATED"/>
    <property type="match status" value="1"/>
</dbReference>
<evidence type="ECO:0000313" key="8">
    <source>
        <dbReference type="EMBL" id="QNO46843.1"/>
    </source>
</evidence>
<dbReference type="GO" id="GO:0004577">
    <property type="term" value="F:N-acetylglucosaminyldiphosphodolichol N-acetylglucosaminyltransferase activity"/>
    <property type="evidence" value="ECO:0007669"/>
    <property type="project" value="TreeGrafter"/>
</dbReference>